<accession>A0A644X226</accession>
<name>A0A644X226_9ZZZZ</name>
<proteinExistence type="predicted"/>
<dbReference type="Gene3D" id="3.40.50.720">
    <property type="entry name" value="NAD(P)-binding Rossmann-like Domain"/>
    <property type="match status" value="1"/>
</dbReference>
<dbReference type="PANTHER" id="PTHR21089">
    <property type="entry name" value="SHIKIMATE DEHYDROGENASE"/>
    <property type="match status" value="1"/>
</dbReference>
<sequence length="243" mass="26905">MKHFAIIGKPVGHSVSGEWFNSYFAKAGIDADFVMIEPDLAQRRDFRAWIRRSEFSGLLVTIPYKMEVMAFLNEADEHARAIGAANIISITNGVLKGFNTDHSGFESELIRLRPHGVKKAVVLGIGGAASAVLYAMKRNKIESVRVSRNKEKGDYSYDDLPDQILAEADLIVNCSPLGMGDFADSFPPINYSVLNKNALAFDLIYNPAETVFLNKCAEAGCQTENGRGMVEFVYKRALELWGM</sequence>
<dbReference type="EMBL" id="VSSQ01001426">
    <property type="protein sequence ID" value="MPM08214.1"/>
    <property type="molecule type" value="Genomic_DNA"/>
</dbReference>
<feature type="domain" description="Shikimate dehydrogenase substrate binding N-terminal" evidence="1">
    <location>
        <begin position="6"/>
        <end position="88"/>
    </location>
</feature>
<organism evidence="2">
    <name type="scientific">bioreactor metagenome</name>
    <dbReference type="NCBI Taxonomy" id="1076179"/>
    <lineage>
        <taxon>unclassified sequences</taxon>
        <taxon>metagenomes</taxon>
        <taxon>ecological metagenomes</taxon>
    </lineage>
</organism>
<dbReference type="EC" id="1.1.1.25" evidence="2"/>
<dbReference type="GO" id="GO:0004764">
    <property type="term" value="F:shikimate 3-dehydrogenase (NADP+) activity"/>
    <property type="evidence" value="ECO:0007669"/>
    <property type="project" value="UniProtKB-EC"/>
</dbReference>
<dbReference type="GO" id="GO:0050661">
    <property type="term" value="F:NADP binding"/>
    <property type="evidence" value="ECO:0007669"/>
    <property type="project" value="TreeGrafter"/>
</dbReference>
<protein>
    <submittedName>
        <fullName evidence="2">Shikimate dehydrogenase (NADP(+))</fullName>
        <ecNumber evidence="2">1.1.1.25</ecNumber>
    </submittedName>
</protein>
<dbReference type="InterPro" id="IPR013708">
    <property type="entry name" value="Shikimate_DH-bd_N"/>
</dbReference>
<dbReference type="SUPFAM" id="SSF51735">
    <property type="entry name" value="NAD(P)-binding Rossmann-fold domains"/>
    <property type="match status" value="1"/>
</dbReference>
<comment type="caution">
    <text evidence="2">The sequence shown here is derived from an EMBL/GenBank/DDBJ whole genome shotgun (WGS) entry which is preliminary data.</text>
</comment>
<dbReference type="InterPro" id="IPR022893">
    <property type="entry name" value="Shikimate_DH_fam"/>
</dbReference>
<dbReference type="Gene3D" id="3.40.50.10860">
    <property type="entry name" value="Leucine Dehydrogenase, chain A, domain 1"/>
    <property type="match status" value="1"/>
</dbReference>
<dbReference type="AlphaFoldDB" id="A0A644X226"/>
<reference evidence="2" key="1">
    <citation type="submission" date="2019-08" db="EMBL/GenBank/DDBJ databases">
        <authorList>
            <person name="Kucharzyk K."/>
            <person name="Murdoch R.W."/>
            <person name="Higgins S."/>
            <person name="Loffler F."/>
        </authorList>
    </citation>
    <scope>NUCLEOTIDE SEQUENCE</scope>
</reference>
<keyword evidence="2" id="KW-0560">Oxidoreductase</keyword>
<dbReference type="InterPro" id="IPR036291">
    <property type="entry name" value="NAD(P)-bd_dom_sf"/>
</dbReference>
<dbReference type="PANTHER" id="PTHR21089:SF1">
    <property type="entry name" value="BIFUNCTIONAL 3-DEHYDROQUINATE DEHYDRATASE_SHIKIMATE DEHYDROGENASE, CHLOROPLASTIC"/>
    <property type="match status" value="1"/>
</dbReference>
<dbReference type="GO" id="GO:0019632">
    <property type="term" value="P:shikimate metabolic process"/>
    <property type="evidence" value="ECO:0007669"/>
    <property type="project" value="TreeGrafter"/>
</dbReference>
<gene>
    <name evidence="2" type="primary">aroE_20</name>
    <name evidence="2" type="ORF">SDC9_54526</name>
</gene>
<dbReference type="Pfam" id="PF08501">
    <property type="entry name" value="Shikimate_dh_N"/>
    <property type="match status" value="1"/>
</dbReference>
<evidence type="ECO:0000259" key="1">
    <source>
        <dbReference type="Pfam" id="PF08501"/>
    </source>
</evidence>
<dbReference type="GO" id="GO:0005829">
    <property type="term" value="C:cytosol"/>
    <property type="evidence" value="ECO:0007669"/>
    <property type="project" value="TreeGrafter"/>
</dbReference>
<dbReference type="InterPro" id="IPR046346">
    <property type="entry name" value="Aminoacid_DH-like_N_sf"/>
</dbReference>
<dbReference type="GO" id="GO:0009423">
    <property type="term" value="P:chorismate biosynthetic process"/>
    <property type="evidence" value="ECO:0007669"/>
    <property type="project" value="TreeGrafter"/>
</dbReference>
<dbReference type="CDD" id="cd01065">
    <property type="entry name" value="NAD_bind_Shikimate_DH"/>
    <property type="match status" value="1"/>
</dbReference>
<dbReference type="SUPFAM" id="SSF53223">
    <property type="entry name" value="Aminoacid dehydrogenase-like, N-terminal domain"/>
    <property type="match status" value="1"/>
</dbReference>
<evidence type="ECO:0000313" key="2">
    <source>
        <dbReference type="EMBL" id="MPM08214.1"/>
    </source>
</evidence>